<proteinExistence type="predicted"/>
<feature type="compositionally biased region" description="Polar residues" evidence="6">
    <location>
        <begin position="807"/>
        <end position="818"/>
    </location>
</feature>
<reference evidence="8" key="2">
    <citation type="journal article" date="2023" name="IMA Fungus">
        <title>Comparative genomic study of the Penicillium genus elucidates a diverse pangenome and 15 lateral gene transfer events.</title>
        <authorList>
            <person name="Petersen C."/>
            <person name="Sorensen T."/>
            <person name="Nielsen M.R."/>
            <person name="Sondergaard T.E."/>
            <person name="Sorensen J.L."/>
            <person name="Fitzpatrick D.A."/>
            <person name="Frisvad J.C."/>
            <person name="Nielsen K.L."/>
        </authorList>
    </citation>
    <scope>NUCLEOTIDE SEQUENCE</scope>
    <source>
        <strain evidence="8">IBT 29677</strain>
    </source>
</reference>
<keyword evidence="4" id="KW-0862">Zinc</keyword>
<reference evidence="8" key="1">
    <citation type="submission" date="2022-12" db="EMBL/GenBank/DDBJ databases">
        <authorList>
            <person name="Petersen C."/>
        </authorList>
    </citation>
    <scope>NUCLEOTIDE SEQUENCE</scope>
    <source>
        <strain evidence="8">IBT 29677</strain>
    </source>
</reference>
<evidence type="ECO:0000313" key="9">
    <source>
        <dbReference type="Proteomes" id="UP001147747"/>
    </source>
</evidence>
<dbReference type="GO" id="GO:0008270">
    <property type="term" value="F:zinc ion binding"/>
    <property type="evidence" value="ECO:0007669"/>
    <property type="project" value="UniProtKB-KW"/>
</dbReference>
<dbReference type="OrthoDB" id="4364441at2759"/>
<comment type="caution">
    <text evidence="8">The sequence shown here is derived from an EMBL/GenBank/DDBJ whole genome shotgun (WGS) entry which is preliminary data.</text>
</comment>
<evidence type="ECO:0000256" key="5">
    <source>
        <dbReference type="ARBA" id="ARBA00023242"/>
    </source>
</evidence>
<evidence type="ECO:0000259" key="7">
    <source>
        <dbReference type="Pfam" id="PF05699"/>
    </source>
</evidence>
<keyword evidence="5" id="KW-0539">Nucleus</keyword>
<dbReference type="GeneID" id="81364107"/>
<comment type="subcellular location">
    <subcellularLocation>
        <location evidence="1">Nucleus</location>
    </subcellularLocation>
</comment>
<dbReference type="InterPro" id="IPR012337">
    <property type="entry name" value="RNaseH-like_sf"/>
</dbReference>
<feature type="non-terminal residue" evidence="8">
    <location>
        <position position="1"/>
    </location>
</feature>
<feature type="compositionally biased region" description="Basic and acidic residues" evidence="6">
    <location>
        <begin position="787"/>
        <end position="806"/>
    </location>
</feature>
<evidence type="ECO:0000256" key="4">
    <source>
        <dbReference type="ARBA" id="ARBA00022833"/>
    </source>
</evidence>
<dbReference type="Pfam" id="PF05699">
    <property type="entry name" value="Dimer_Tnp_hAT"/>
    <property type="match status" value="1"/>
</dbReference>
<dbReference type="InterPro" id="IPR052035">
    <property type="entry name" value="ZnF_BED_domain_contain"/>
</dbReference>
<feature type="compositionally biased region" description="Acidic residues" evidence="6">
    <location>
        <begin position="773"/>
        <end position="786"/>
    </location>
</feature>
<evidence type="ECO:0000256" key="2">
    <source>
        <dbReference type="ARBA" id="ARBA00022723"/>
    </source>
</evidence>
<keyword evidence="2" id="KW-0479">Metal-binding</keyword>
<evidence type="ECO:0000313" key="8">
    <source>
        <dbReference type="EMBL" id="KAJ5413863.1"/>
    </source>
</evidence>
<dbReference type="PANTHER" id="PTHR46481:SF10">
    <property type="entry name" value="ZINC FINGER BED DOMAIN-CONTAINING PROTEIN 39"/>
    <property type="match status" value="1"/>
</dbReference>
<feature type="region of interest" description="Disordered" evidence="6">
    <location>
        <begin position="620"/>
        <end position="656"/>
    </location>
</feature>
<dbReference type="EMBL" id="JAPZBU010000003">
    <property type="protein sequence ID" value="KAJ5413863.1"/>
    <property type="molecule type" value="Genomic_DNA"/>
</dbReference>
<evidence type="ECO:0000256" key="3">
    <source>
        <dbReference type="ARBA" id="ARBA00022771"/>
    </source>
</evidence>
<keyword evidence="9" id="KW-1185">Reference proteome</keyword>
<dbReference type="InterPro" id="IPR008906">
    <property type="entry name" value="HATC_C_dom"/>
</dbReference>
<protein>
    <recommendedName>
        <fullName evidence="7">HAT C-terminal dimerisation domain-containing protein</fullName>
    </recommendedName>
</protein>
<dbReference type="GO" id="GO:0046983">
    <property type="term" value="F:protein dimerization activity"/>
    <property type="evidence" value="ECO:0007669"/>
    <property type="project" value="InterPro"/>
</dbReference>
<dbReference type="GO" id="GO:0005634">
    <property type="term" value="C:nucleus"/>
    <property type="evidence" value="ECO:0007669"/>
    <property type="project" value="UniProtKB-SubCell"/>
</dbReference>
<feature type="domain" description="HAT C-terminal dimerisation" evidence="7">
    <location>
        <begin position="661"/>
        <end position="730"/>
    </location>
</feature>
<feature type="region of interest" description="Disordered" evidence="6">
    <location>
        <begin position="773"/>
        <end position="835"/>
    </location>
</feature>
<name>A0A9W9WAN8_9EURO</name>
<keyword evidence="3" id="KW-0863">Zinc-finger</keyword>
<gene>
    <name evidence="8" type="ORF">N7509_000490</name>
</gene>
<organism evidence="8 9">
    <name type="scientific">Penicillium cosmopolitanum</name>
    <dbReference type="NCBI Taxonomy" id="1131564"/>
    <lineage>
        <taxon>Eukaryota</taxon>
        <taxon>Fungi</taxon>
        <taxon>Dikarya</taxon>
        <taxon>Ascomycota</taxon>
        <taxon>Pezizomycotina</taxon>
        <taxon>Eurotiomycetes</taxon>
        <taxon>Eurotiomycetidae</taxon>
        <taxon>Eurotiales</taxon>
        <taxon>Aspergillaceae</taxon>
        <taxon>Penicillium</taxon>
    </lineage>
</organism>
<evidence type="ECO:0000256" key="1">
    <source>
        <dbReference type="ARBA" id="ARBA00004123"/>
    </source>
</evidence>
<dbReference type="AlphaFoldDB" id="A0A9W9WAN8"/>
<feature type="compositionally biased region" description="Low complexity" evidence="6">
    <location>
        <begin position="626"/>
        <end position="639"/>
    </location>
</feature>
<dbReference type="PANTHER" id="PTHR46481">
    <property type="entry name" value="ZINC FINGER BED DOMAIN-CONTAINING PROTEIN 4"/>
    <property type="match status" value="1"/>
</dbReference>
<dbReference type="Proteomes" id="UP001147747">
    <property type="component" value="Unassembled WGS sequence"/>
</dbReference>
<dbReference type="RefSeq" id="XP_056493709.1">
    <property type="nucleotide sequence ID" value="XM_056625127.1"/>
</dbReference>
<accession>A0A9W9WAN8</accession>
<dbReference type="SUPFAM" id="SSF53098">
    <property type="entry name" value="Ribonuclease H-like"/>
    <property type="match status" value="1"/>
</dbReference>
<sequence length="835" mass="96849">SQSQYSDFVPSLYDGNTETLGYLTPLRNTTTSSGSQNQYLIDTLEPYSEPDFLRLVDPPPIPDSLLRVGPNRRKEYLLYDNMAHDDWVKWWIETDFGRESKVVWDLNRSGDVWQEYNQVASIKNGMPKVMCKRCGAILEHPMNSLPTKKGYQGTSTIKKHLGTANCIRAGQGKGGLGISRFLKTKSTIPVEIPFSQEYWEEELLQFTTINRLPMQLFEAPGLSKIIRIARSAPSEPLIPSAKTMRRRLHSIVETRQQSALRTLPPNTKLSLALDCWTSPYNQAFMAITAYFVDTNWMYQEVLLGFKPVHGVHSGSNLSQIVLQILEQYQIEDRIYGITTDNATNNKTMIEALQQSLPPDITVIRIPCLAHVIQLSLNELLGKLKASPQNEDTETRWTEQHSAAAKKNAQNYSITATLNKIRYLAIYVNASPQRRETFLQLQPKEPRLVPVQDVKTRWNSTFLMLRRAKRIRLLFEPFCEEYDCTEMLLTNDEWRQIDYLLCITQPFFDYTTELSKTKDVTTHLVFKLYNALFNHLEQAKKQLKRKRIPWKQQMLTALDAGHDKLRIHYAQTDHMRGHTFAVSTMLAPDSRFRFFLSEDWDHEWRVRYRRSFQTALSPYQTRLLDNQSTPDPQTQPTSTSRLSKMLSGNQRATKPTDDEVSQYLDGDLIEIEPLQYWRENQSRFPAIAQLARDILSIPATGAGVERLFNTARDICHYRRGRMNSETIEEHMLFLCSTRFNLKEAETKELEQYFSLQEIEAVRELNMEYPEEVEVEMDGISDHEEEDIVDPKEREEIPSLDSHDHEELQPTQSLLPSQPRHSGRKRKARTDDIFEVY</sequence>
<evidence type="ECO:0000256" key="6">
    <source>
        <dbReference type="SAM" id="MobiDB-lite"/>
    </source>
</evidence>